<dbReference type="NCBIfam" id="TIGR02985">
    <property type="entry name" value="Sig70_bacteroi1"/>
    <property type="match status" value="1"/>
</dbReference>
<keyword evidence="3" id="KW-0731">Sigma factor</keyword>
<dbReference type="OrthoDB" id="665113at2"/>
<dbReference type="InterPro" id="IPR014327">
    <property type="entry name" value="RNA_pol_sigma70_bacteroid"/>
</dbReference>
<dbReference type="Pfam" id="PF04542">
    <property type="entry name" value="Sigma70_r2"/>
    <property type="match status" value="1"/>
</dbReference>
<dbReference type="RefSeq" id="WP_093326605.1">
    <property type="nucleotide sequence ID" value="NZ_FOAF01000004.1"/>
</dbReference>
<gene>
    <name evidence="7" type="ORF">SAMN05661044_03463</name>
</gene>
<keyword evidence="2" id="KW-0805">Transcription regulation</keyword>
<proteinExistence type="inferred from homology"/>
<evidence type="ECO:0000259" key="5">
    <source>
        <dbReference type="Pfam" id="PF04542"/>
    </source>
</evidence>
<feature type="domain" description="RNA polymerase sigma-70 region 2" evidence="5">
    <location>
        <begin position="26"/>
        <end position="92"/>
    </location>
</feature>
<dbReference type="PANTHER" id="PTHR43133:SF46">
    <property type="entry name" value="RNA POLYMERASE SIGMA-70 FACTOR ECF SUBFAMILY"/>
    <property type="match status" value="1"/>
</dbReference>
<dbReference type="SUPFAM" id="SSF88946">
    <property type="entry name" value="Sigma2 domain of RNA polymerase sigma factors"/>
    <property type="match status" value="1"/>
</dbReference>
<dbReference type="PANTHER" id="PTHR43133">
    <property type="entry name" value="RNA POLYMERASE ECF-TYPE SIGMA FACTO"/>
    <property type="match status" value="1"/>
</dbReference>
<dbReference type="Gene3D" id="1.10.10.10">
    <property type="entry name" value="Winged helix-like DNA-binding domain superfamily/Winged helix DNA-binding domain"/>
    <property type="match status" value="1"/>
</dbReference>
<dbReference type="InterPro" id="IPR013324">
    <property type="entry name" value="RNA_pol_sigma_r3/r4-like"/>
</dbReference>
<reference evidence="8" key="1">
    <citation type="submission" date="2016-10" db="EMBL/GenBank/DDBJ databases">
        <authorList>
            <person name="Varghese N."/>
            <person name="Submissions S."/>
        </authorList>
    </citation>
    <scope>NUCLEOTIDE SEQUENCE [LARGE SCALE GENOMIC DNA]</scope>
    <source>
        <strain evidence="8">DSM 18733</strain>
    </source>
</reference>
<dbReference type="InterPro" id="IPR007627">
    <property type="entry name" value="RNA_pol_sigma70_r2"/>
</dbReference>
<evidence type="ECO:0000256" key="4">
    <source>
        <dbReference type="ARBA" id="ARBA00023163"/>
    </source>
</evidence>
<organism evidence="7 8">
    <name type="scientific">Olivibacter domesticus</name>
    <name type="common">Pseudosphingobacterium domesticum</name>
    <dbReference type="NCBI Taxonomy" id="407022"/>
    <lineage>
        <taxon>Bacteria</taxon>
        <taxon>Pseudomonadati</taxon>
        <taxon>Bacteroidota</taxon>
        <taxon>Sphingobacteriia</taxon>
        <taxon>Sphingobacteriales</taxon>
        <taxon>Sphingobacteriaceae</taxon>
        <taxon>Olivibacter</taxon>
    </lineage>
</organism>
<keyword evidence="8" id="KW-1185">Reference proteome</keyword>
<dbReference type="Gene3D" id="1.10.1740.10">
    <property type="match status" value="1"/>
</dbReference>
<dbReference type="InterPro" id="IPR013325">
    <property type="entry name" value="RNA_pol_sigma_r2"/>
</dbReference>
<evidence type="ECO:0000313" key="8">
    <source>
        <dbReference type="Proteomes" id="UP000199421"/>
    </source>
</evidence>
<evidence type="ECO:0000259" key="6">
    <source>
        <dbReference type="Pfam" id="PF08281"/>
    </source>
</evidence>
<dbReference type="EMBL" id="FOAF01000004">
    <property type="protein sequence ID" value="SEL82492.1"/>
    <property type="molecule type" value="Genomic_DNA"/>
</dbReference>
<accession>A0A1H7TCA2</accession>
<dbReference type="AlphaFoldDB" id="A0A1H7TCA2"/>
<dbReference type="InterPro" id="IPR036388">
    <property type="entry name" value="WH-like_DNA-bd_sf"/>
</dbReference>
<dbReference type="NCBIfam" id="TIGR02937">
    <property type="entry name" value="sigma70-ECF"/>
    <property type="match status" value="1"/>
</dbReference>
<feature type="domain" description="RNA polymerase sigma factor 70 region 4 type 2" evidence="6">
    <location>
        <begin position="129"/>
        <end position="171"/>
    </location>
</feature>
<sequence>MDDQSTNRLAQENTIKWDVASFEKIYRQYWHALTLYCTSYLDNEVLAEEIVQEVFLNIWRRKEEIHLTYAKLKNYLIRAVKFKIFDYFRAQAIKQKHEDCLCQQNCNQNPQDTDQIILYRELSGTLRILINELPCKCREVYLLHEAGIEVIEIAEKLQISIHTVKYHLQYAQKFLRQELKSTTYL</sequence>
<dbReference type="Proteomes" id="UP000199421">
    <property type="component" value="Unassembled WGS sequence"/>
</dbReference>
<evidence type="ECO:0000256" key="1">
    <source>
        <dbReference type="ARBA" id="ARBA00010641"/>
    </source>
</evidence>
<comment type="similarity">
    <text evidence="1">Belongs to the sigma-70 factor family. ECF subfamily.</text>
</comment>
<evidence type="ECO:0000256" key="2">
    <source>
        <dbReference type="ARBA" id="ARBA00023015"/>
    </source>
</evidence>
<dbReference type="InterPro" id="IPR013249">
    <property type="entry name" value="RNA_pol_sigma70_r4_t2"/>
</dbReference>
<dbReference type="Pfam" id="PF08281">
    <property type="entry name" value="Sigma70_r4_2"/>
    <property type="match status" value="1"/>
</dbReference>
<dbReference type="InterPro" id="IPR039425">
    <property type="entry name" value="RNA_pol_sigma-70-like"/>
</dbReference>
<name>A0A1H7TCA2_OLID1</name>
<keyword evidence="4" id="KW-0804">Transcription</keyword>
<dbReference type="STRING" id="407022.SAMN05661044_03463"/>
<dbReference type="GO" id="GO:0003677">
    <property type="term" value="F:DNA binding"/>
    <property type="evidence" value="ECO:0007669"/>
    <property type="project" value="InterPro"/>
</dbReference>
<evidence type="ECO:0000256" key="3">
    <source>
        <dbReference type="ARBA" id="ARBA00023082"/>
    </source>
</evidence>
<dbReference type="SUPFAM" id="SSF88659">
    <property type="entry name" value="Sigma3 and sigma4 domains of RNA polymerase sigma factors"/>
    <property type="match status" value="1"/>
</dbReference>
<dbReference type="GO" id="GO:0016987">
    <property type="term" value="F:sigma factor activity"/>
    <property type="evidence" value="ECO:0007669"/>
    <property type="project" value="UniProtKB-KW"/>
</dbReference>
<dbReference type="InterPro" id="IPR014284">
    <property type="entry name" value="RNA_pol_sigma-70_dom"/>
</dbReference>
<dbReference type="GO" id="GO:0006352">
    <property type="term" value="P:DNA-templated transcription initiation"/>
    <property type="evidence" value="ECO:0007669"/>
    <property type="project" value="InterPro"/>
</dbReference>
<protein>
    <submittedName>
        <fullName evidence="7">RNA polymerase sigma-70 factor, ECF subfamily</fullName>
    </submittedName>
</protein>
<evidence type="ECO:0000313" key="7">
    <source>
        <dbReference type="EMBL" id="SEL82492.1"/>
    </source>
</evidence>